<comment type="cofactor">
    <cofactor evidence="1">
        <name>Zn(2+)</name>
        <dbReference type="ChEBI" id="CHEBI:29105"/>
    </cofactor>
</comment>
<dbReference type="GO" id="GO:0046872">
    <property type="term" value="F:metal ion binding"/>
    <property type="evidence" value="ECO:0007669"/>
    <property type="project" value="UniProtKB-KW"/>
</dbReference>
<dbReference type="GO" id="GO:0000105">
    <property type="term" value="P:L-histidine biosynthetic process"/>
    <property type="evidence" value="ECO:0007669"/>
    <property type="project" value="InterPro"/>
</dbReference>
<dbReference type="PANTHER" id="PTHR21256:SF2">
    <property type="entry name" value="HISTIDINE BIOSYNTHESIS TRIFUNCTIONAL PROTEIN"/>
    <property type="match status" value="1"/>
</dbReference>
<keyword evidence="4" id="KW-0862">Zinc</keyword>
<dbReference type="FunFam" id="3.40.50.1980:FF:000001">
    <property type="entry name" value="Histidinol dehydrogenase"/>
    <property type="match status" value="1"/>
</dbReference>
<dbReference type="GO" id="GO:0004399">
    <property type="term" value="F:histidinol dehydrogenase activity"/>
    <property type="evidence" value="ECO:0007669"/>
    <property type="project" value="InterPro"/>
</dbReference>
<evidence type="ECO:0000256" key="5">
    <source>
        <dbReference type="ARBA" id="ARBA00023002"/>
    </source>
</evidence>
<dbReference type="PIRSF" id="PIRSF000099">
    <property type="entry name" value="Histidinol_dh"/>
    <property type="match status" value="1"/>
</dbReference>
<sequence>MLQVLDLTGANWPGAGLSKNIVPRSSVDVDSVMPQAKEIIAAVKGGTSETVLALTEKFDGIKPSSLRVPTEIIDAAVAAASPEFVAALETAAKRVRKVSEQQRRTEIEIEVIPGGRVTSRWVAISRVGLYVPGGRAVYPSSVVMNVVPAQVAGVSSMMIMSPPNRENSGWPHQSILAAAGILGVTEIYAVGGAQAIAMATFGVGCTPVDLITGPGNIYVTAAKRALSGKVGFDSEAGPTEVAIIADHTADPKFVAADLISQAEHDVVAAAVLITTSEKLISDVNDELEIQVAKTKHQDRITAALAGPQSLAILVSNIEEAVAVADSYAAEHLEIQTADAAAVARQITNAGAIFVGDYSPVSLGDYLAGSNHVLPTGGCACHTAGLSIETFLKLMNLVEYTKDALSDSAQEIEVLALSEDLPAHWAAIDKRIGGNQR</sequence>
<dbReference type="PRINTS" id="PR00083">
    <property type="entry name" value="HOLDHDRGNASE"/>
</dbReference>
<organism evidence="6">
    <name type="scientific">freshwater metagenome</name>
    <dbReference type="NCBI Taxonomy" id="449393"/>
    <lineage>
        <taxon>unclassified sequences</taxon>
        <taxon>metagenomes</taxon>
        <taxon>ecological metagenomes</taxon>
    </lineage>
</organism>
<evidence type="ECO:0000256" key="1">
    <source>
        <dbReference type="ARBA" id="ARBA00001947"/>
    </source>
</evidence>
<dbReference type="InterPro" id="IPR012131">
    <property type="entry name" value="Hstdl_DH"/>
</dbReference>
<gene>
    <name evidence="6" type="ORF">UFOPK1726_00622</name>
</gene>
<dbReference type="GO" id="GO:0051287">
    <property type="term" value="F:NAD binding"/>
    <property type="evidence" value="ECO:0007669"/>
    <property type="project" value="InterPro"/>
</dbReference>
<dbReference type="AlphaFoldDB" id="A0A6J6EK61"/>
<name>A0A6J6EK61_9ZZZZ</name>
<dbReference type="CDD" id="cd06572">
    <property type="entry name" value="Histidinol_dh"/>
    <property type="match status" value="1"/>
</dbReference>
<dbReference type="HAMAP" id="MF_01024">
    <property type="entry name" value="HisD"/>
    <property type="match status" value="1"/>
</dbReference>
<keyword evidence="3" id="KW-0479">Metal-binding</keyword>
<dbReference type="SUPFAM" id="SSF53720">
    <property type="entry name" value="ALDH-like"/>
    <property type="match status" value="1"/>
</dbReference>
<evidence type="ECO:0000256" key="4">
    <source>
        <dbReference type="ARBA" id="ARBA00022833"/>
    </source>
</evidence>
<dbReference type="InterPro" id="IPR016161">
    <property type="entry name" value="Ald_DH/histidinol_DH"/>
</dbReference>
<comment type="similarity">
    <text evidence="2">Belongs to the histidinol dehydrogenase family.</text>
</comment>
<protein>
    <submittedName>
        <fullName evidence="6">Unannotated protein</fullName>
    </submittedName>
</protein>
<evidence type="ECO:0000313" key="6">
    <source>
        <dbReference type="EMBL" id="CAB4576802.1"/>
    </source>
</evidence>
<dbReference type="Gene3D" id="1.20.5.1300">
    <property type="match status" value="1"/>
</dbReference>
<dbReference type="GO" id="GO:0005829">
    <property type="term" value="C:cytosol"/>
    <property type="evidence" value="ECO:0007669"/>
    <property type="project" value="TreeGrafter"/>
</dbReference>
<dbReference type="EMBL" id="CAEZTT010000061">
    <property type="protein sequence ID" value="CAB4576802.1"/>
    <property type="molecule type" value="Genomic_DNA"/>
</dbReference>
<reference evidence="6" key="1">
    <citation type="submission" date="2020-05" db="EMBL/GenBank/DDBJ databases">
        <authorList>
            <person name="Chiriac C."/>
            <person name="Salcher M."/>
            <person name="Ghai R."/>
            <person name="Kavagutti S V."/>
        </authorList>
    </citation>
    <scope>NUCLEOTIDE SEQUENCE</scope>
</reference>
<evidence type="ECO:0000256" key="3">
    <source>
        <dbReference type="ARBA" id="ARBA00022723"/>
    </source>
</evidence>
<dbReference type="PANTHER" id="PTHR21256">
    <property type="entry name" value="HISTIDINOL DEHYDROGENASE HDH"/>
    <property type="match status" value="1"/>
</dbReference>
<keyword evidence="5" id="KW-0560">Oxidoreductase</keyword>
<dbReference type="Pfam" id="PF00815">
    <property type="entry name" value="Histidinol_dh"/>
    <property type="match status" value="1"/>
</dbReference>
<evidence type="ECO:0000256" key="2">
    <source>
        <dbReference type="ARBA" id="ARBA00010178"/>
    </source>
</evidence>
<proteinExistence type="inferred from homology"/>
<dbReference type="NCBIfam" id="TIGR00069">
    <property type="entry name" value="hisD"/>
    <property type="match status" value="1"/>
</dbReference>
<accession>A0A6J6EK61</accession>
<dbReference type="InterPro" id="IPR022695">
    <property type="entry name" value="Histidinol_DH_monofunct"/>
</dbReference>
<dbReference type="Gene3D" id="3.40.50.1980">
    <property type="entry name" value="Nitrogenase molybdenum iron protein domain"/>
    <property type="match status" value="2"/>
</dbReference>